<dbReference type="NCBIfam" id="NF037995">
    <property type="entry name" value="TRAP_S1"/>
    <property type="match status" value="1"/>
</dbReference>
<dbReference type="STRING" id="1429043.X474_12680"/>
<accession>A0A0D2JWM9</accession>
<reference evidence="5 6" key="1">
    <citation type="submission" date="2013-11" db="EMBL/GenBank/DDBJ databases">
        <title>Metagenomic analysis of a methanogenic consortium involved in long chain n-alkane degradation.</title>
        <authorList>
            <person name="Davidova I.A."/>
            <person name="Callaghan A.V."/>
            <person name="Wawrik B."/>
            <person name="Pruitt S."/>
            <person name="Marks C."/>
            <person name="Duncan K.E."/>
            <person name="Suflita J.M."/>
        </authorList>
    </citation>
    <scope>NUCLEOTIDE SEQUENCE [LARGE SCALE GENOMIC DNA]</scope>
    <source>
        <strain evidence="5 6">SPR</strain>
    </source>
</reference>
<proteinExistence type="inferred from homology"/>
<dbReference type="OrthoDB" id="8690069at2"/>
<dbReference type="Proteomes" id="UP000032233">
    <property type="component" value="Unassembled WGS sequence"/>
</dbReference>
<dbReference type="RefSeq" id="WP_044348906.1">
    <property type="nucleotide sequence ID" value="NZ_AZAC01000014.1"/>
</dbReference>
<keyword evidence="2" id="KW-0813">Transport</keyword>
<dbReference type="Gene3D" id="3.40.190.170">
    <property type="entry name" value="Bacterial extracellular solute-binding protein, family 7"/>
    <property type="match status" value="1"/>
</dbReference>
<dbReference type="AlphaFoldDB" id="A0A0D2JWM9"/>
<evidence type="ECO:0008006" key="7">
    <source>
        <dbReference type="Google" id="ProtNLM"/>
    </source>
</evidence>
<feature type="chain" id="PRO_5002245702" description="C4-dicarboxylate ABC transporter substrate-binding protein" evidence="4">
    <location>
        <begin position="24"/>
        <end position="341"/>
    </location>
</feature>
<dbReference type="InterPro" id="IPR018389">
    <property type="entry name" value="DctP_fam"/>
</dbReference>
<gene>
    <name evidence="5" type="ORF">X474_12680</name>
</gene>
<evidence type="ECO:0000256" key="1">
    <source>
        <dbReference type="ARBA" id="ARBA00009023"/>
    </source>
</evidence>
<dbReference type="InterPro" id="IPR038404">
    <property type="entry name" value="TRAP_DctP_sf"/>
</dbReference>
<evidence type="ECO:0000313" key="6">
    <source>
        <dbReference type="Proteomes" id="UP000032233"/>
    </source>
</evidence>
<protein>
    <recommendedName>
        <fullName evidence="7">C4-dicarboxylate ABC transporter substrate-binding protein</fullName>
    </recommendedName>
</protein>
<dbReference type="InParanoid" id="A0A0D2JWM9"/>
<evidence type="ECO:0000256" key="4">
    <source>
        <dbReference type="SAM" id="SignalP"/>
    </source>
</evidence>
<comment type="similarity">
    <text evidence="1">Belongs to the bacterial solute-binding protein 7 family.</text>
</comment>
<feature type="signal peptide" evidence="4">
    <location>
        <begin position="1"/>
        <end position="23"/>
    </location>
</feature>
<dbReference type="GO" id="GO:0055085">
    <property type="term" value="P:transmembrane transport"/>
    <property type="evidence" value="ECO:0007669"/>
    <property type="project" value="InterPro"/>
</dbReference>
<name>A0A0D2JWM9_9BACT</name>
<organism evidence="5 6">
    <name type="scientific">Dethiosulfatarculus sandiegensis</name>
    <dbReference type="NCBI Taxonomy" id="1429043"/>
    <lineage>
        <taxon>Bacteria</taxon>
        <taxon>Pseudomonadati</taxon>
        <taxon>Thermodesulfobacteriota</taxon>
        <taxon>Desulfarculia</taxon>
        <taxon>Desulfarculales</taxon>
        <taxon>Desulfarculaceae</taxon>
        <taxon>Dethiosulfatarculus</taxon>
    </lineage>
</organism>
<dbReference type="PATRIC" id="fig|1429043.3.peg.2699"/>
<comment type="caution">
    <text evidence="5">The sequence shown here is derived from an EMBL/GenBank/DDBJ whole genome shotgun (WGS) entry which is preliminary data.</text>
</comment>
<keyword evidence="6" id="KW-1185">Reference proteome</keyword>
<evidence type="ECO:0000256" key="2">
    <source>
        <dbReference type="ARBA" id="ARBA00022448"/>
    </source>
</evidence>
<dbReference type="PANTHER" id="PTHR33376">
    <property type="match status" value="1"/>
</dbReference>
<keyword evidence="3 4" id="KW-0732">Signal</keyword>
<dbReference type="Pfam" id="PF03480">
    <property type="entry name" value="DctP"/>
    <property type="match status" value="1"/>
</dbReference>
<sequence length="341" mass="37881">MRISKVLSAGVFVLAMITAIGLAAPGQAQAGKVKLKIAQTVFPAPSAHMDSVKRIADKVTKATDGRITFKVYGPELADWAELNEMVMRGDIDIMLSPLSPSYDPRWNALYAPYIVTTYKEAKDAFGPDGFMNPMLKEWADDTNMIWLGAWLQGFTGVSLSERPAATVEEAKGIKIRTTPIAAYECCWSKLGFTPSLIPYSEVPTAISTGVVDGQAGGGPFQTYSCCRDLNKYFMFYRDSVEVWAYAMNKDAWNKLDAKDRELIAKVVAEEAQARIAGAEKEDMEYMKKLTDYGLTVVDLADHPKKLAMAKQRGRSCWKKLDEIVGKVWMDKIRKSVNMPIE</sequence>
<evidence type="ECO:0000256" key="3">
    <source>
        <dbReference type="ARBA" id="ARBA00022729"/>
    </source>
</evidence>
<dbReference type="EMBL" id="AZAC01000014">
    <property type="protein sequence ID" value="KIX13970.1"/>
    <property type="molecule type" value="Genomic_DNA"/>
</dbReference>
<dbReference type="PANTHER" id="PTHR33376:SF7">
    <property type="entry name" value="C4-DICARBOXYLATE-BINDING PROTEIN DCTB"/>
    <property type="match status" value="1"/>
</dbReference>
<evidence type="ECO:0000313" key="5">
    <source>
        <dbReference type="EMBL" id="KIX13970.1"/>
    </source>
</evidence>